<dbReference type="InterPro" id="IPR027417">
    <property type="entry name" value="P-loop_NTPase"/>
</dbReference>
<proteinExistence type="predicted"/>
<evidence type="ECO:0000313" key="3">
    <source>
        <dbReference type="Proteomes" id="UP000619238"/>
    </source>
</evidence>
<keyword evidence="3" id="KW-1185">Reference proteome</keyword>
<dbReference type="InterPro" id="IPR038727">
    <property type="entry name" value="NadR/Ttd14_AAA_dom"/>
</dbReference>
<protein>
    <submittedName>
        <fullName evidence="2">ATP-binding protein</fullName>
    </submittedName>
</protein>
<reference evidence="2 3" key="1">
    <citation type="submission" date="2020-07" db="EMBL/GenBank/DDBJ databases">
        <title>Description of Kordia aestuariivivens sp. nov., isolated from a tidal flat.</title>
        <authorList>
            <person name="Park S."/>
            <person name="Yoon J.-H."/>
        </authorList>
    </citation>
    <scope>NUCLEOTIDE SEQUENCE [LARGE SCALE GENOMIC DNA]</scope>
    <source>
        <strain evidence="2 3">YSTF-M3</strain>
    </source>
</reference>
<keyword evidence="2" id="KW-0067">ATP-binding</keyword>
<dbReference type="GO" id="GO:0005524">
    <property type="term" value="F:ATP binding"/>
    <property type="evidence" value="ECO:0007669"/>
    <property type="project" value="UniProtKB-KW"/>
</dbReference>
<evidence type="ECO:0000313" key="2">
    <source>
        <dbReference type="EMBL" id="MBC8753998.1"/>
    </source>
</evidence>
<organism evidence="2 3">
    <name type="scientific">Kordia aestuariivivens</name>
    <dbReference type="NCBI Taxonomy" id="2759037"/>
    <lineage>
        <taxon>Bacteria</taxon>
        <taxon>Pseudomonadati</taxon>
        <taxon>Bacteroidota</taxon>
        <taxon>Flavobacteriia</taxon>
        <taxon>Flavobacteriales</taxon>
        <taxon>Flavobacteriaceae</taxon>
        <taxon>Kordia</taxon>
    </lineage>
</organism>
<feature type="domain" description="NadR/Ttd14 AAA" evidence="1">
    <location>
        <begin position="5"/>
        <end position="169"/>
    </location>
</feature>
<dbReference type="RefSeq" id="WP_187561032.1">
    <property type="nucleotide sequence ID" value="NZ_JACGWS010000002.1"/>
</dbReference>
<dbReference type="Gene3D" id="3.40.50.300">
    <property type="entry name" value="P-loop containing nucleotide triphosphate hydrolases"/>
    <property type="match status" value="1"/>
</dbReference>
<dbReference type="SUPFAM" id="SSF52540">
    <property type="entry name" value="P-loop containing nucleoside triphosphate hydrolases"/>
    <property type="match status" value="1"/>
</dbReference>
<dbReference type="EMBL" id="JACGWS010000002">
    <property type="protein sequence ID" value="MBC8753998.1"/>
    <property type="molecule type" value="Genomic_DNA"/>
</dbReference>
<comment type="caution">
    <text evidence="2">The sequence shown here is derived from an EMBL/GenBank/DDBJ whole genome shotgun (WGS) entry which is preliminary data.</text>
</comment>
<dbReference type="Proteomes" id="UP000619238">
    <property type="component" value="Unassembled WGS sequence"/>
</dbReference>
<dbReference type="Pfam" id="PF13521">
    <property type="entry name" value="AAA_28"/>
    <property type="match status" value="1"/>
</dbReference>
<accession>A0ABR7Q6C1</accession>
<evidence type="ECO:0000259" key="1">
    <source>
        <dbReference type="Pfam" id="PF13521"/>
    </source>
</evidence>
<gene>
    <name evidence="2" type="ORF">H2O64_04905</name>
</gene>
<name>A0ABR7Q6C1_9FLAO</name>
<keyword evidence="2" id="KW-0547">Nucleotide-binding</keyword>
<sequence length="180" mass="20876">MNTKRILIIGGPGTGKSTLITELEQQGHTCFHEISREVTAAAQKQGIEQLFLTQPLLFSELLLKGRIQQFEDAKQLNVAYTFYDRGIPDVAAYMDYTGDEYPDMFREACENHRYDVTFILAPWKEIYAQDNERYESFEQAETIQKYLITAYENYNYSLINVPFGSVSERIEFILNTLKNL</sequence>